<evidence type="ECO:0000256" key="10">
    <source>
        <dbReference type="ARBA" id="ARBA00023296"/>
    </source>
</evidence>
<dbReference type="Pfam" id="PF12236">
    <property type="entry name" value="Head-tail_con"/>
    <property type="match status" value="1"/>
</dbReference>
<dbReference type="EMBL" id="ON461912">
    <property type="protein sequence ID" value="UXQ88713.1"/>
    <property type="molecule type" value="Genomic_DNA"/>
</dbReference>
<evidence type="ECO:0000256" key="7">
    <source>
        <dbReference type="ARBA" id="ARBA00022950"/>
    </source>
</evidence>
<evidence type="ECO:0000256" key="4">
    <source>
        <dbReference type="ARBA" id="ARBA00022595"/>
    </source>
</evidence>
<reference evidence="11" key="1">
    <citation type="submission" date="2022-05" db="EMBL/GenBank/DDBJ databases">
        <authorList>
            <person name="Ma D."/>
        </authorList>
    </citation>
    <scope>NUCLEOTIDE SEQUENCE</scope>
</reference>
<keyword evidence="12" id="KW-1185">Reference proteome</keyword>
<name>A0A977XR02_9CAUD</name>
<keyword evidence="3" id="KW-1244">Viral short tail ejection system</keyword>
<evidence type="ECO:0000256" key="5">
    <source>
        <dbReference type="ARBA" id="ARBA00022612"/>
    </source>
</evidence>
<dbReference type="InterPro" id="IPR020991">
    <property type="entry name" value="Connector_podovirus"/>
</dbReference>
<keyword evidence="4" id="KW-1162">Viral penetration into host cytoplasm</keyword>
<keyword evidence="10" id="KW-1160">Virus entry into host cell</keyword>
<dbReference type="Proteomes" id="UP001060583">
    <property type="component" value="Segment"/>
</dbReference>
<evidence type="ECO:0000256" key="8">
    <source>
        <dbReference type="ARBA" id="ARBA00023009"/>
    </source>
</evidence>
<evidence type="ECO:0000256" key="9">
    <source>
        <dbReference type="ARBA" id="ARBA00023219"/>
    </source>
</evidence>
<proteinExistence type="predicted"/>
<dbReference type="GO" id="GO:0099002">
    <property type="term" value="P:symbiont genome ejection through host cell envelope, short tail mechanism"/>
    <property type="evidence" value="ECO:0007669"/>
    <property type="project" value="UniProtKB-KW"/>
</dbReference>
<keyword evidence="6" id="KW-0946">Virion</keyword>
<sequence length="516" mass="58068">MRNDTNMSYGGKRSKIPKLWEKFSTKRNPFLDRAKHYAKLTLPYLMNDTGDNNTSQNGWQGVGAQATNHLANKLAQVLFPAQRSFFRVDLTVKGEQILAKRGMKKTQLATIFARVETNAMKALEQRQFRPAIVEAFKHLIVAGSCLLYKPKEGAISAIPMHHYVVNRDTNGDLLDIILLQEKALKTFDHATRMAIEVAMKGKKCKGEDNVKLYTHAKYKGDGFWEIKQSADDIPVGEESRIKKEKLPFIPLTWKRSYGEDWGRPLAEDYSGDLFVIQFLSEAVARGAALMADIKYLIRPGAQTDVDHFVNSGTGEVITGVEEDIHIVQLGKYADLTPISAVLEVYTRRIGVVFMMEALTRRDAERVTAVEIQRDALEIEQNMGGVYSLFAVTMQTPIAMWGLLETGDSFTNELVDPVIVTGIEALGRMAELDKLANFSQYMTLPQTWPEAAQRAISWPDYMDWVRGQISAELPFLKTEEQLRKEEEQAMEDQQVAMLNEGVAKAVPNVIQQGLQEG</sequence>
<keyword evidence="5" id="KW-1188">Viral release from host cell</keyword>
<evidence type="ECO:0000313" key="11">
    <source>
        <dbReference type="EMBL" id="UXQ88713.1"/>
    </source>
</evidence>
<organism evidence="11 12">
    <name type="scientific">Salmonella phage PST_H2</name>
    <dbReference type="NCBI Taxonomy" id="2978975"/>
    <lineage>
        <taxon>Viruses</taxon>
        <taxon>Duplodnaviria</taxon>
        <taxon>Heunggongvirae</taxon>
        <taxon>Uroviricota</taxon>
        <taxon>Caudoviricetes</taxon>
        <taxon>Autographivirales</taxon>
        <taxon>Autosignataviridae</taxon>
        <taxon>Molineuxvirinae</taxon>
        <taxon>Guangxivirus</taxon>
        <taxon>Guangxivirus PSTH2</taxon>
    </lineage>
</organism>
<evidence type="ECO:0000256" key="3">
    <source>
        <dbReference type="ARBA" id="ARBA00022470"/>
    </source>
</evidence>
<evidence type="ECO:0000256" key="1">
    <source>
        <dbReference type="ARBA" id="ARBA00003421"/>
    </source>
</evidence>
<dbReference type="GO" id="GO:0044423">
    <property type="term" value="C:virion component"/>
    <property type="evidence" value="ECO:0007669"/>
    <property type="project" value="UniProtKB-KW"/>
</dbReference>
<evidence type="ECO:0000313" key="12">
    <source>
        <dbReference type="Proteomes" id="UP001060583"/>
    </source>
</evidence>
<evidence type="ECO:0000256" key="2">
    <source>
        <dbReference type="ARBA" id="ARBA00004328"/>
    </source>
</evidence>
<comment type="function">
    <text evidence="1">Forms the portal vertex of the capsid. This portal plays critical roles in head assembly, genome packaging, neck/tail attachment, and genome ejection. The portal protein multimerizes as a single ring-shaped homododecamer arranged around a central channel.</text>
</comment>
<keyword evidence="7" id="KW-0118">Viral capsid assembly</keyword>
<evidence type="ECO:0000256" key="6">
    <source>
        <dbReference type="ARBA" id="ARBA00022844"/>
    </source>
</evidence>
<protein>
    <submittedName>
        <fullName evidence="11">Collar</fullName>
    </submittedName>
</protein>
<keyword evidence="9" id="KW-0231">Viral genome packaging</keyword>
<accession>A0A977XR02</accession>
<comment type="subcellular location">
    <subcellularLocation>
        <location evidence="2">Virion</location>
    </subcellularLocation>
</comment>
<keyword evidence="8" id="KW-1171">Viral genome ejection through host cell envelope</keyword>